<evidence type="ECO:0000313" key="2">
    <source>
        <dbReference type="Proteomes" id="UP000499080"/>
    </source>
</evidence>
<name>A0A4Y2N4K0_ARAVE</name>
<sequence length="144" mass="16165">MVEGGNQLSSTPEDVAAALQEASSSALETCSTGNFRTLDMPVSMVLSILKIAEYGQRESFQMQPLPLHSQKVTVWCGFTVEFIVDSFFSRRSSFGRRNLYSQWTRYESLLRNHPIPALQQRGHVDRKILCKMVPPHIAGTVKSC</sequence>
<evidence type="ECO:0000313" key="1">
    <source>
        <dbReference type="EMBL" id="GBN34358.1"/>
    </source>
</evidence>
<organism evidence="1 2">
    <name type="scientific">Araneus ventricosus</name>
    <name type="common">Orbweaver spider</name>
    <name type="synonym">Epeira ventricosa</name>
    <dbReference type="NCBI Taxonomy" id="182803"/>
    <lineage>
        <taxon>Eukaryota</taxon>
        <taxon>Metazoa</taxon>
        <taxon>Ecdysozoa</taxon>
        <taxon>Arthropoda</taxon>
        <taxon>Chelicerata</taxon>
        <taxon>Arachnida</taxon>
        <taxon>Araneae</taxon>
        <taxon>Araneomorphae</taxon>
        <taxon>Entelegynae</taxon>
        <taxon>Araneoidea</taxon>
        <taxon>Araneidae</taxon>
        <taxon>Araneus</taxon>
    </lineage>
</organism>
<dbReference type="AlphaFoldDB" id="A0A4Y2N4K0"/>
<comment type="caution">
    <text evidence="1">The sequence shown here is derived from an EMBL/GenBank/DDBJ whole genome shotgun (WGS) entry which is preliminary data.</text>
</comment>
<reference evidence="1 2" key="1">
    <citation type="journal article" date="2019" name="Sci. Rep.">
        <title>Orb-weaving spider Araneus ventricosus genome elucidates the spidroin gene catalogue.</title>
        <authorList>
            <person name="Kono N."/>
            <person name="Nakamura H."/>
            <person name="Ohtoshi R."/>
            <person name="Moran D.A.P."/>
            <person name="Shinohara A."/>
            <person name="Yoshida Y."/>
            <person name="Fujiwara M."/>
            <person name="Mori M."/>
            <person name="Tomita M."/>
            <person name="Arakawa K."/>
        </authorList>
    </citation>
    <scope>NUCLEOTIDE SEQUENCE [LARGE SCALE GENOMIC DNA]</scope>
</reference>
<protein>
    <submittedName>
        <fullName evidence="1">Uncharacterized protein</fullName>
    </submittedName>
</protein>
<gene>
    <name evidence="1" type="ORF">AVEN_107475_1</name>
</gene>
<keyword evidence="2" id="KW-1185">Reference proteome</keyword>
<proteinExistence type="predicted"/>
<dbReference type="EMBL" id="BGPR01008521">
    <property type="protein sequence ID" value="GBN34358.1"/>
    <property type="molecule type" value="Genomic_DNA"/>
</dbReference>
<dbReference type="Proteomes" id="UP000499080">
    <property type="component" value="Unassembled WGS sequence"/>
</dbReference>
<accession>A0A4Y2N4K0</accession>